<dbReference type="PANTHER" id="PTHR43777:SF1">
    <property type="entry name" value="MOLYBDENUM COFACTOR CYTIDYLYLTRANSFERASE"/>
    <property type="match status" value="1"/>
</dbReference>
<keyword evidence="2" id="KW-0808">Transferase</keyword>
<reference evidence="2 3" key="1">
    <citation type="journal article" date="2019" name="Int. J. Syst. Evol. Microbiol.">
        <title>The Global Catalogue of Microorganisms (GCM) 10K type strain sequencing project: providing services to taxonomists for standard genome sequencing and annotation.</title>
        <authorList>
            <consortium name="The Broad Institute Genomics Platform"/>
            <consortium name="The Broad Institute Genome Sequencing Center for Infectious Disease"/>
            <person name="Wu L."/>
            <person name="Ma J."/>
        </authorList>
    </citation>
    <scope>NUCLEOTIDE SEQUENCE [LARGE SCALE GENOMIC DNA]</scope>
    <source>
        <strain evidence="2 3">JCM 14942</strain>
    </source>
</reference>
<dbReference type="Gene3D" id="3.90.550.10">
    <property type="entry name" value="Spore Coat Polysaccharide Biosynthesis Protein SpsA, Chain A"/>
    <property type="match status" value="1"/>
</dbReference>
<dbReference type="Pfam" id="PF12804">
    <property type="entry name" value="NTP_transf_3"/>
    <property type="match status" value="1"/>
</dbReference>
<name>A0ABN2AK88_9ACTN</name>
<dbReference type="EMBL" id="BAAAOR010000023">
    <property type="protein sequence ID" value="GAA1521166.1"/>
    <property type="molecule type" value="Genomic_DNA"/>
</dbReference>
<dbReference type="Proteomes" id="UP001500842">
    <property type="component" value="Unassembled WGS sequence"/>
</dbReference>
<evidence type="ECO:0000313" key="2">
    <source>
        <dbReference type="EMBL" id="GAA1521166.1"/>
    </source>
</evidence>
<dbReference type="PANTHER" id="PTHR43777">
    <property type="entry name" value="MOLYBDENUM COFACTOR CYTIDYLYLTRANSFERASE"/>
    <property type="match status" value="1"/>
</dbReference>
<evidence type="ECO:0000313" key="3">
    <source>
        <dbReference type="Proteomes" id="UP001500842"/>
    </source>
</evidence>
<dbReference type="InterPro" id="IPR025877">
    <property type="entry name" value="MobA-like_NTP_Trfase"/>
</dbReference>
<sequence length="203" mass="21509">MTDGDPLARTAALVLAAGGSRRLGRPKQLLPFVGATLLDATLAMVRRCGFPDVVVALGGAADEVRATVDLSGARVVVNEVYGEGCSSSIAAALPALPTGIDGFVLLLGDQPMVDPDHVHGLVAAARGASIAVTRYRDGVGHPFWLGRPLFETLATLHGDKGVWRLVDRAGRRLVEHHADVPVPRDVDTWEDYQLLLAEHGEAR</sequence>
<dbReference type="SUPFAM" id="SSF53448">
    <property type="entry name" value="Nucleotide-diphospho-sugar transferases"/>
    <property type="match status" value="1"/>
</dbReference>
<dbReference type="InterPro" id="IPR029044">
    <property type="entry name" value="Nucleotide-diphossugar_trans"/>
</dbReference>
<evidence type="ECO:0000259" key="1">
    <source>
        <dbReference type="Pfam" id="PF12804"/>
    </source>
</evidence>
<dbReference type="RefSeq" id="WP_181410815.1">
    <property type="nucleotide sequence ID" value="NZ_BAAAOR010000023.1"/>
</dbReference>
<dbReference type="GO" id="GO:0016740">
    <property type="term" value="F:transferase activity"/>
    <property type="evidence" value="ECO:0007669"/>
    <property type="project" value="UniProtKB-KW"/>
</dbReference>
<comment type="caution">
    <text evidence="2">The sequence shown here is derived from an EMBL/GenBank/DDBJ whole genome shotgun (WGS) entry which is preliminary data.</text>
</comment>
<gene>
    <name evidence="2" type="ORF">GCM10009788_26280</name>
</gene>
<feature type="domain" description="MobA-like NTP transferase" evidence="1">
    <location>
        <begin position="12"/>
        <end position="169"/>
    </location>
</feature>
<keyword evidence="3" id="KW-1185">Reference proteome</keyword>
<proteinExistence type="predicted"/>
<organism evidence="2 3">
    <name type="scientific">Nocardioides humi</name>
    <dbReference type="NCBI Taxonomy" id="449461"/>
    <lineage>
        <taxon>Bacteria</taxon>
        <taxon>Bacillati</taxon>
        <taxon>Actinomycetota</taxon>
        <taxon>Actinomycetes</taxon>
        <taxon>Propionibacteriales</taxon>
        <taxon>Nocardioidaceae</taxon>
        <taxon>Nocardioides</taxon>
    </lineage>
</organism>
<protein>
    <submittedName>
        <fullName evidence="2">NTP transferase domain-containing protein</fullName>
    </submittedName>
</protein>
<accession>A0ABN2AK88</accession>
<dbReference type="CDD" id="cd04182">
    <property type="entry name" value="GT_2_like_f"/>
    <property type="match status" value="1"/>
</dbReference>